<dbReference type="PANTHER" id="PTHR30290">
    <property type="entry name" value="PERIPLASMIC BINDING COMPONENT OF ABC TRANSPORTER"/>
    <property type="match status" value="1"/>
</dbReference>
<evidence type="ECO:0000313" key="6">
    <source>
        <dbReference type="EMBL" id="VAW01732.1"/>
    </source>
</evidence>
<evidence type="ECO:0000256" key="4">
    <source>
        <dbReference type="SAM" id="MobiDB-lite"/>
    </source>
</evidence>
<dbReference type="EMBL" id="UOEC01000189">
    <property type="protein sequence ID" value="VAW01732.1"/>
    <property type="molecule type" value="Genomic_DNA"/>
</dbReference>
<dbReference type="GO" id="GO:0015833">
    <property type="term" value="P:peptide transport"/>
    <property type="evidence" value="ECO:0007669"/>
    <property type="project" value="TreeGrafter"/>
</dbReference>
<evidence type="ECO:0000256" key="3">
    <source>
        <dbReference type="ARBA" id="ARBA00022729"/>
    </source>
</evidence>
<reference evidence="6" key="1">
    <citation type="submission" date="2018-06" db="EMBL/GenBank/DDBJ databases">
        <authorList>
            <person name="Zhirakovskaya E."/>
        </authorList>
    </citation>
    <scope>NUCLEOTIDE SEQUENCE</scope>
</reference>
<dbReference type="InterPro" id="IPR000914">
    <property type="entry name" value="SBP_5_dom"/>
</dbReference>
<dbReference type="SUPFAM" id="SSF53850">
    <property type="entry name" value="Periplasmic binding protein-like II"/>
    <property type="match status" value="1"/>
</dbReference>
<gene>
    <name evidence="6" type="ORF">MNBD_ALPHA08-1784</name>
</gene>
<accession>A0A3B0SH16</accession>
<evidence type="ECO:0000259" key="5">
    <source>
        <dbReference type="Pfam" id="PF00496"/>
    </source>
</evidence>
<dbReference type="AlphaFoldDB" id="A0A3B0SH16"/>
<keyword evidence="3" id="KW-0732">Signal</keyword>
<protein>
    <submittedName>
        <fullName evidence="6">ABC transporter, substrate-binding protein (Cluster 5, nickel/peptides/opines)</fullName>
    </submittedName>
</protein>
<evidence type="ECO:0000256" key="2">
    <source>
        <dbReference type="ARBA" id="ARBA00022448"/>
    </source>
</evidence>
<dbReference type="Gene3D" id="3.90.76.10">
    <property type="entry name" value="Dipeptide-binding Protein, Domain 1"/>
    <property type="match status" value="1"/>
</dbReference>
<dbReference type="Gene3D" id="3.10.105.10">
    <property type="entry name" value="Dipeptide-binding Protein, Domain 3"/>
    <property type="match status" value="1"/>
</dbReference>
<comment type="similarity">
    <text evidence="1">Belongs to the bacterial solute-binding protein 5 family.</text>
</comment>
<dbReference type="InterPro" id="IPR039424">
    <property type="entry name" value="SBP_5"/>
</dbReference>
<proteinExistence type="inferred from homology"/>
<dbReference type="Gene3D" id="3.40.190.10">
    <property type="entry name" value="Periplasmic binding protein-like II"/>
    <property type="match status" value="1"/>
</dbReference>
<keyword evidence="2" id="KW-0813">Transport</keyword>
<sequence length="321" mass="35415">MKLKSLIIAGVSALAISAVAAVPASAKTFKFAFQGDAQSLDPHSLNETFTLGMLGNIYESLIAYDKDMQKTPALATKWESVTPTKWKFTLRQGVKFHNGNAFTADDVIFSWERMGSEGSDQKARAGLISKMTKVDDFTLMIETPVPNPSVLNEMTFMYIMDKEWAEKNNAVRSSSPKDAGRDGSYATTNANGTGPFMVESRQPDVKTVMLRFSDHWNKNIASNVTRVEFTPIKQAATRVAALLSGQIDLVYPVPVQDWKRLNDAPGVKALAGPEARTIFLGMDQDRDELLFSSVKGKNPFKDVRVRRAFAHAIDLNAIKKA</sequence>
<dbReference type="Pfam" id="PF00496">
    <property type="entry name" value="SBP_bac_5"/>
    <property type="match status" value="1"/>
</dbReference>
<feature type="region of interest" description="Disordered" evidence="4">
    <location>
        <begin position="169"/>
        <end position="198"/>
    </location>
</feature>
<name>A0A3B0SH16_9ZZZZ</name>
<feature type="domain" description="Solute-binding protein family 5" evidence="5">
    <location>
        <begin position="71"/>
        <end position="320"/>
    </location>
</feature>
<dbReference type="PANTHER" id="PTHR30290:SF9">
    <property type="entry name" value="OLIGOPEPTIDE-BINDING PROTEIN APPA"/>
    <property type="match status" value="1"/>
</dbReference>
<feature type="non-terminal residue" evidence="6">
    <location>
        <position position="321"/>
    </location>
</feature>
<evidence type="ECO:0000256" key="1">
    <source>
        <dbReference type="ARBA" id="ARBA00005695"/>
    </source>
</evidence>
<dbReference type="GO" id="GO:1904680">
    <property type="term" value="F:peptide transmembrane transporter activity"/>
    <property type="evidence" value="ECO:0007669"/>
    <property type="project" value="TreeGrafter"/>
</dbReference>
<organism evidence="6">
    <name type="scientific">hydrothermal vent metagenome</name>
    <dbReference type="NCBI Taxonomy" id="652676"/>
    <lineage>
        <taxon>unclassified sequences</taxon>
        <taxon>metagenomes</taxon>
        <taxon>ecological metagenomes</taxon>
    </lineage>
</organism>